<proteinExistence type="predicted"/>
<gene>
    <name evidence="6" type="ORF">Salmuc_04138</name>
</gene>
<dbReference type="SUPFAM" id="SSF46785">
    <property type="entry name" value="Winged helix' DNA-binding domain"/>
    <property type="match status" value="1"/>
</dbReference>
<dbReference type="GO" id="GO:0003700">
    <property type="term" value="F:DNA-binding transcription factor activity"/>
    <property type="evidence" value="ECO:0007669"/>
    <property type="project" value="TreeGrafter"/>
</dbReference>
<dbReference type="Pfam" id="PF13545">
    <property type="entry name" value="HTH_Crp_2"/>
    <property type="match status" value="1"/>
</dbReference>
<name>S9QNF7_9RHOB</name>
<keyword evidence="2" id="KW-0238">DNA-binding</keyword>
<keyword evidence="3" id="KW-0804">Transcription</keyword>
<dbReference type="Pfam" id="PF00027">
    <property type="entry name" value="cNMP_binding"/>
    <property type="match status" value="1"/>
</dbReference>
<protein>
    <submittedName>
        <fullName evidence="6">cAMP-binding protein</fullName>
    </submittedName>
</protein>
<accession>S9QNF7</accession>
<dbReference type="GO" id="GO:0003677">
    <property type="term" value="F:DNA binding"/>
    <property type="evidence" value="ECO:0007669"/>
    <property type="project" value="UniProtKB-KW"/>
</dbReference>
<dbReference type="InterPro" id="IPR018490">
    <property type="entry name" value="cNMP-bd_dom_sf"/>
</dbReference>
<reference evidence="7" key="1">
    <citation type="journal article" date="2014" name="Stand. Genomic Sci.">
        <title>Genome sequence of the exopolysaccharide-producing Salipiger mucosus type strain (DSM 16094(T)), a moderately halophilic member of the Roseobacter clade.</title>
        <authorList>
            <person name="Riedel T."/>
            <person name="Spring S."/>
            <person name="Fiebig A."/>
            <person name="Petersen J."/>
            <person name="Kyrpides N.C."/>
            <person name="Goker M."/>
            <person name="Klenk H.P."/>
        </authorList>
    </citation>
    <scope>NUCLEOTIDE SEQUENCE [LARGE SCALE GENOMIC DNA]</scope>
    <source>
        <strain evidence="7">DSM 16094</strain>
    </source>
</reference>
<dbReference type="InterPro" id="IPR050397">
    <property type="entry name" value="Env_Response_Regulators"/>
</dbReference>
<dbReference type="HOGENOM" id="CLU_075053_0_0_5"/>
<dbReference type="InterPro" id="IPR014710">
    <property type="entry name" value="RmlC-like_jellyroll"/>
</dbReference>
<feature type="domain" description="Cyclic nucleotide-binding" evidence="4">
    <location>
        <begin position="26"/>
        <end position="113"/>
    </location>
</feature>
<dbReference type="PANTHER" id="PTHR24567">
    <property type="entry name" value="CRP FAMILY TRANSCRIPTIONAL REGULATORY PROTEIN"/>
    <property type="match status" value="1"/>
</dbReference>
<dbReference type="InterPro" id="IPR036390">
    <property type="entry name" value="WH_DNA-bd_sf"/>
</dbReference>
<dbReference type="PROSITE" id="PS50042">
    <property type="entry name" value="CNMP_BINDING_3"/>
    <property type="match status" value="1"/>
</dbReference>
<evidence type="ECO:0000259" key="5">
    <source>
        <dbReference type="PROSITE" id="PS51063"/>
    </source>
</evidence>
<dbReference type="STRING" id="1123237.Salmuc_04138"/>
<dbReference type="PROSITE" id="PS51063">
    <property type="entry name" value="HTH_CRP_2"/>
    <property type="match status" value="1"/>
</dbReference>
<keyword evidence="1" id="KW-0805">Transcription regulation</keyword>
<evidence type="ECO:0000313" key="6">
    <source>
        <dbReference type="EMBL" id="EPX82986.1"/>
    </source>
</evidence>
<organism evidence="6 7">
    <name type="scientific">Salipiger mucosus DSM 16094</name>
    <dbReference type="NCBI Taxonomy" id="1123237"/>
    <lineage>
        <taxon>Bacteria</taxon>
        <taxon>Pseudomonadati</taxon>
        <taxon>Pseudomonadota</taxon>
        <taxon>Alphaproteobacteria</taxon>
        <taxon>Rhodobacterales</taxon>
        <taxon>Roseobacteraceae</taxon>
        <taxon>Salipiger</taxon>
    </lineage>
</organism>
<dbReference type="Proteomes" id="UP000015347">
    <property type="component" value="Unassembled WGS sequence"/>
</dbReference>
<dbReference type="eggNOG" id="COG0664">
    <property type="taxonomic scope" value="Bacteria"/>
</dbReference>
<dbReference type="Gene3D" id="1.10.10.10">
    <property type="entry name" value="Winged helix-like DNA-binding domain superfamily/Winged helix DNA-binding domain"/>
    <property type="match status" value="1"/>
</dbReference>
<dbReference type="EMBL" id="APVH01000018">
    <property type="protein sequence ID" value="EPX82986.1"/>
    <property type="molecule type" value="Genomic_DNA"/>
</dbReference>
<evidence type="ECO:0000313" key="7">
    <source>
        <dbReference type="Proteomes" id="UP000015347"/>
    </source>
</evidence>
<keyword evidence="7" id="KW-1185">Reference proteome</keyword>
<dbReference type="InterPro" id="IPR012318">
    <property type="entry name" value="HTH_CRP"/>
</dbReference>
<dbReference type="AlphaFoldDB" id="S9QNF7"/>
<sequence length="253" mass="28366">MTYGINTGRNMSSISCRDCPIRSLDVFRRFTGEELDFMQDFKSGELSVEAGTQLLIEGSKSPQLYTVLSGMALRYKLLENGRRQVINFVFPGDFVGLQSGLLGEMQHSVEAATDMELCVFRREDLWSLFRGQPSLAFDVTWMSAAEEHFLGESLVTLGQRDATQRIAWAVVKLYQRMQSVGLEGTGGVPFPFRQQDLADALGLSLVHTNKVLQSLRRRQLVTWTNGTLRVNDLTELANIAMITPEAPVERPLI</sequence>
<comment type="caution">
    <text evidence="6">The sequence shown here is derived from an EMBL/GenBank/DDBJ whole genome shotgun (WGS) entry which is preliminary data.</text>
</comment>
<evidence type="ECO:0000256" key="1">
    <source>
        <dbReference type="ARBA" id="ARBA00023015"/>
    </source>
</evidence>
<feature type="domain" description="HTH crp-type" evidence="5">
    <location>
        <begin position="160"/>
        <end position="234"/>
    </location>
</feature>
<evidence type="ECO:0000256" key="2">
    <source>
        <dbReference type="ARBA" id="ARBA00023125"/>
    </source>
</evidence>
<evidence type="ECO:0000259" key="4">
    <source>
        <dbReference type="PROSITE" id="PS50042"/>
    </source>
</evidence>
<dbReference type="InterPro" id="IPR036388">
    <property type="entry name" value="WH-like_DNA-bd_sf"/>
</dbReference>
<dbReference type="GO" id="GO:0005829">
    <property type="term" value="C:cytosol"/>
    <property type="evidence" value="ECO:0007669"/>
    <property type="project" value="TreeGrafter"/>
</dbReference>
<dbReference type="SMART" id="SM00419">
    <property type="entry name" value="HTH_CRP"/>
    <property type="match status" value="1"/>
</dbReference>
<dbReference type="Gene3D" id="2.60.120.10">
    <property type="entry name" value="Jelly Rolls"/>
    <property type="match status" value="1"/>
</dbReference>
<dbReference type="PANTHER" id="PTHR24567:SF68">
    <property type="entry name" value="DNA-BINDING TRANSCRIPTIONAL DUAL REGULATOR CRP"/>
    <property type="match status" value="1"/>
</dbReference>
<dbReference type="InterPro" id="IPR000595">
    <property type="entry name" value="cNMP-bd_dom"/>
</dbReference>
<evidence type="ECO:0000256" key="3">
    <source>
        <dbReference type="ARBA" id="ARBA00023163"/>
    </source>
</evidence>
<dbReference type="SUPFAM" id="SSF51206">
    <property type="entry name" value="cAMP-binding domain-like"/>
    <property type="match status" value="1"/>
</dbReference>
<dbReference type="CDD" id="cd00038">
    <property type="entry name" value="CAP_ED"/>
    <property type="match status" value="1"/>
</dbReference>